<keyword evidence="3" id="KW-1185">Reference proteome</keyword>
<dbReference type="PANTHER" id="PTHR30528">
    <property type="entry name" value="CYTOPLASMIC PROTEIN"/>
    <property type="match status" value="1"/>
</dbReference>
<gene>
    <name evidence="2" type="ordered locus">Ksed_08640</name>
</gene>
<dbReference type="eggNOG" id="COG3214">
    <property type="taxonomic scope" value="Bacteria"/>
</dbReference>
<dbReference type="HOGENOM" id="CLU_043035_1_0_11"/>
<dbReference type="AlphaFoldDB" id="C7NFI3"/>
<sequence>MGGHPVYGDRVPAPLSAHTPEPSGQTGSSRPPRLTLRAARRIALLSQGFGRRRPEPLGQSHLLAVVRRMGIVQIDSVNVLVRSQYLPLFARLGPYDRSLLDGLRDGRGPSGRRTRHRLVEYWAHEASLVPVEDWPLYGFRMRRAHEDAWGGMRRVAAEHPDLVDEVQRVVVQRGPISAARIEDLLEHAEEVGREHWGWNWSLVKAACEHLFWAGRITSAGRGSAFERLYAAPEAVLPPDAVTAGPLGESPLSEDEAFIRLVRRAAVAHGIGTLRCLRDHARLSVAQAAPAVERLLASGELQEVEVPGWSRAGAPVYLHRDAPRPRPVGARALLSPFDPVVWQRERAEALFGFRYRIEIYTPAEQRVHGYYVLPFLFGDDLVARVDLKADRAAGVLRAPAVHLEPGCPPEAVPALHEALAEMAGWLGLDRVEAADAVESPVA</sequence>
<dbReference type="Proteomes" id="UP000006666">
    <property type="component" value="Chromosome"/>
</dbReference>
<reference evidence="2 3" key="1">
    <citation type="journal article" date="2009" name="Stand. Genomic Sci.">
        <title>Complete genome sequence of Kytococcus sedentarius type strain (541).</title>
        <authorList>
            <person name="Sims D."/>
            <person name="Brettin T."/>
            <person name="Detter J.C."/>
            <person name="Han C."/>
            <person name="Lapidus A."/>
            <person name="Copeland A."/>
            <person name="Glavina Del Rio T."/>
            <person name="Nolan M."/>
            <person name="Chen F."/>
            <person name="Lucas S."/>
            <person name="Tice H."/>
            <person name="Cheng J.F."/>
            <person name="Bruce D."/>
            <person name="Goodwin L."/>
            <person name="Pitluck S."/>
            <person name="Ovchinnikova G."/>
            <person name="Pati A."/>
            <person name="Ivanova N."/>
            <person name="Mavrommatis K."/>
            <person name="Chen A."/>
            <person name="Palaniappan K."/>
            <person name="D'haeseleer P."/>
            <person name="Chain P."/>
            <person name="Bristow J."/>
            <person name="Eisen J.A."/>
            <person name="Markowitz V."/>
            <person name="Hugenholtz P."/>
            <person name="Schneider S."/>
            <person name="Goker M."/>
            <person name="Pukall R."/>
            <person name="Kyrpides N.C."/>
            <person name="Klenk H.P."/>
        </authorList>
    </citation>
    <scope>NUCLEOTIDE SEQUENCE [LARGE SCALE GENOMIC DNA]</scope>
    <source>
        <strain evidence="3">ATCC 14392 / DSM 20547 / JCM 11482 / CCUG 33030 / NBRC 15357 / NCTC 11040 / CCM 314 / 541</strain>
    </source>
</reference>
<dbReference type="KEGG" id="kse:Ksed_08640"/>
<dbReference type="InterPro" id="IPR009351">
    <property type="entry name" value="AlkZ-like"/>
</dbReference>
<accession>C7NFI3</accession>
<protein>
    <submittedName>
        <fullName evidence="2">Uncharacterized conserved protein</fullName>
    </submittedName>
</protein>
<dbReference type="EMBL" id="CP001686">
    <property type="protein sequence ID" value="ACV05918.1"/>
    <property type="molecule type" value="Genomic_DNA"/>
</dbReference>
<evidence type="ECO:0000313" key="3">
    <source>
        <dbReference type="Proteomes" id="UP000006666"/>
    </source>
</evidence>
<proteinExistence type="predicted"/>
<dbReference type="Pfam" id="PF06224">
    <property type="entry name" value="AlkZ-like"/>
    <property type="match status" value="1"/>
</dbReference>
<organism evidence="2 3">
    <name type="scientific">Kytococcus sedentarius (strain ATCC 14392 / DSM 20547 / JCM 11482 / CCUG 33030 / NBRC 15357 / NCTC 11040 / CCM 314 / 541)</name>
    <name type="common">Micrococcus sedentarius</name>
    <dbReference type="NCBI Taxonomy" id="478801"/>
    <lineage>
        <taxon>Bacteria</taxon>
        <taxon>Bacillati</taxon>
        <taxon>Actinomycetota</taxon>
        <taxon>Actinomycetes</taxon>
        <taxon>Micrococcales</taxon>
        <taxon>Kytococcaceae</taxon>
        <taxon>Kytococcus</taxon>
    </lineage>
</organism>
<feature type="region of interest" description="Disordered" evidence="1">
    <location>
        <begin position="1"/>
        <end position="33"/>
    </location>
</feature>
<evidence type="ECO:0000313" key="2">
    <source>
        <dbReference type="EMBL" id="ACV05918.1"/>
    </source>
</evidence>
<name>C7NFI3_KYTSD</name>
<dbReference type="STRING" id="478801.Ksed_08640"/>
<evidence type="ECO:0000256" key="1">
    <source>
        <dbReference type="SAM" id="MobiDB-lite"/>
    </source>
</evidence>
<dbReference type="PANTHER" id="PTHR30528:SF0">
    <property type="entry name" value="CYTOPLASMIC PROTEIN"/>
    <property type="match status" value="1"/>
</dbReference>